<organism evidence="8 9">
    <name type="scientific">Fusarium longipes</name>
    <dbReference type="NCBI Taxonomy" id="694270"/>
    <lineage>
        <taxon>Eukaryota</taxon>
        <taxon>Fungi</taxon>
        <taxon>Dikarya</taxon>
        <taxon>Ascomycota</taxon>
        <taxon>Pezizomycotina</taxon>
        <taxon>Sordariomycetes</taxon>
        <taxon>Hypocreomycetidae</taxon>
        <taxon>Hypocreales</taxon>
        <taxon>Nectriaceae</taxon>
        <taxon>Fusarium</taxon>
    </lineage>
</organism>
<feature type="domain" description="Peptidase S8/S53" evidence="6">
    <location>
        <begin position="548"/>
        <end position="766"/>
    </location>
</feature>
<evidence type="ECO:0000256" key="5">
    <source>
        <dbReference type="PROSITE-ProRule" id="PRU01240"/>
    </source>
</evidence>
<dbReference type="InterPro" id="IPR015500">
    <property type="entry name" value="Peptidase_S8_subtilisin-rel"/>
</dbReference>
<dbReference type="SUPFAM" id="SSF52743">
    <property type="entry name" value="Subtilisin-like"/>
    <property type="match status" value="1"/>
</dbReference>
<dbReference type="GO" id="GO:0004252">
    <property type="term" value="F:serine-type endopeptidase activity"/>
    <property type="evidence" value="ECO:0007669"/>
    <property type="project" value="UniProtKB-UniRule"/>
</dbReference>
<evidence type="ECO:0000256" key="2">
    <source>
        <dbReference type="ARBA" id="ARBA00022670"/>
    </source>
</evidence>
<accession>A0A395T289</accession>
<proteinExistence type="inferred from homology"/>
<keyword evidence="4 5" id="KW-0720">Serine protease</keyword>
<dbReference type="Pfam" id="PF00082">
    <property type="entry name" value="Peptidase_S8"/>
    <property type="match status" value="1"/>
</dbReference>
<keyword evidence="2 5" id="KW-0645">Protease</keyword>
<dbReference type="GO" id="GO:0006508">
    <property type="term" value="P:proteolysis"/>
    <property type="evidence" value="ECO:0007669"/>
    <property type="project" value="UniProtKB-KW"/>
</dbReference>
<dbReference type="InterPro" id="IPR056002">
    <property type="entry name" value="DUF7580"/>
</dbReference>
<keyword evidence="3 5" id="KW-0378">Hydrolase</keyword>
<keyword evidence="9" id="KW-1185">Reference proteome</keyword>
<protein>
    <submittedName>
        <fullName evidence="8">Peptidase s8 subtilisin kexin sedolisin</fullName>
    </submittedName>
</protein>
<dbReference type="EMBL" id="PXOG01000057">
    <property type="protein sequence ID" value="RGP78854.1"/>
    <property type="molecule type" value="Genomic_DNA"/>
</dbReference>
<comment type="caution">
    <text evidence="8">The sequence shown here is derived from an EMBL/GenBank/DDBJ whole genome shotgun (WGS) entry which is preliminary data.</text>
</comment>
<gene>
    <name evidence="8" type="ORF">FLONG3_3053</name>
</gene>
<dbReference type="PANTHER" id="PTHR43806:SF11">
    <property type="entry name" value="CEREVISIN-RELATED"/>
    <property type="match status" value="1"/>
</dbReference>
<feature type="active site" description="Charge relay system" evidence="5">
    <location>
        <position position="749"/>
    </location>
</feature>
<dbReference type="InterPro" id="IPR036852">
    <property type="entry name" value="Peptidase_S8/S53_dom_sf"/>
</dbReference>
<dbReference type="Gene3D" id="3.40.50.200">
    <property type="entry name" value="Peptidase S8/S53 domain"/>
    <property type="match status" value="1"/>
</dbReference>
<dbReference type="PRINTS" id="PR00723">
    <property type="entry name" value="SUBTILISIN"/>
</dbReference>
<evidence type="ECO:0000259" key="6">
    <source>
        <dbReference type="Pfam" id="PF00082"/>
    </source>
</evidence>
<dbReference type="STRING" id="694270.A0A395T289"/>
<evidence type="ECO:0000256" key="4">
    <source>
        <dbReference type="ARBA" id="ARBA00022825"/>
    </source>
</evidence>
<feature type="domain" description="DUF7580" evidence="7">
    <location>
        <begin position="158"/>
        <end position="477"/>
    </location>
</feature>
<name>A0A395T289_9HYPO</name>
<sequence>MDPEEALELAQQAIEKVSHIAVYVGQKNQRSVCGRLGGELFIVADYLQGIQIDEVDQLSKVPKLLRDIESICSWPSRSKDDYYPCLRGIARSMRGTSSYKQAEATIIRGLTKITSGDGEAAENAILHIRRFTKRGGIKKKKVEEINDIPKSMPVDYLDDAKDQEGDVSLDMLFSLDPSRERMPCRWQDVRFRVPLSEKREMRRQKRARFVDSNESALSKLSVGCSEEVDDGGFCRLIRHWNNHARMCMTVYDGKLHRLLDSEPLQQIVDHTPGISLADVIQNYHLTPKIKATLGYILAQSVWQFYDSDWLKAPWTSQTIQFMKHYDSPLRQNEPGIFTSKPYYSVYFGDDNAGASEATANAGEIHRYPRVRDLGIMLVEIGLGHSVDNSVSKHDDTSRISKANNDWLLAKGYSDLKTAWLDFDYPKYRVAVENCLDPDIFARAPFTPSVKVDELAKSLNKRRKIFYERVVSPLEELVQGTGWKDMVHSMPSLRLQTTTKQEPVALEHVQPPVESKKSTKDQKDAKRWLKRTQLLNHELKSLSQGPTRRVRIAILDTGYDADAIFFQPTMRRNRLVKWKDWVENAKSPSDCNGHGTHLVSLIMMMAPEADICVARVAKDPRDLENASEAIAQAIEWAQSECDVNIVSMSFGFTATQPSISKAIRKAVNDRDDSIIFFAAAANSGLNESEMFPARHECVISVRGTNSNGAFQDFNPPRSSRERTVIGTLGLDVPASGLSHDDGDVYSKGTSVATAIAAGIAGILLGYVENNAGRTPWTYSGLDDDLRWARLEALV</sequence>
<dbReference type="PANTHER" id="PTHR43806">
    <property type="entry name" value="PEPTIDASE S8"/>
    <property type="match status" value="1"/>
</dbReference>
<dbReference type="OrthoDB" id="206201at2759"/>
<dbReference type="AlphaFoldDB" id="A0A395T289"/>
<evidence type="ECO:0000256" key="3">
    <source>
        <dbReference type="ARBA" id="ARBA00022801"/>
    </source>
</evidence>
<reference evidence="8 9" key="1">
    <citation type="journal article" date="2018" name="PLoS Pathog.">
        <title>Evolution of structural diversity of trichothecenes, a family of toxins produced by plant pathogenic and entomopathogenic fungi.</title>
        <authorList>
            <person name="Proctor R.H."/>
            <person name="McCormick S.P."/>
            <person name="Kim H.S."/>
            <person name="Cardoza R.E."/>
            <person name="Stanley A.M."/>
            <person name="Lindo L."/>
            <person name="Kelly A."/>
            <person name="Brown D.W."/>
            <person name="Lee T."/>
            <person name="Vaughan M.M."/>
            <person name="Alexander N.J."/>
            <person name="Busman M."/>
            <person name="Gutierrez S."/>
        </authorList>
    </citation>
    <scope>NUCLEOTIDE SEQUENCE [LARGE SCALE GENOMIC DNA]</scope>
    <source>
        <strain evidence="8 9">NRRL 20695</strain>
    </source>
</reference>
<dbReference type="Pfam" id="PF24476">
    <property type="entry name" value="DUF7580"/>
    <property type="match status" value="1"/>
</dbReference>
<evidence type="ECO:0000259" key="7">
    <source>
        <dbReference type="Pfam" id="PF24476"/>
    </source>
</evidence>
<evidence type="ECO:0000313" key="9">
    <source>
        <dbReference type="Proteomes" id="UP000266234"/>
    </source>
</evidence>
<dbReference type="CDD" id="cd00306">
    <property type="entry name" value="Peptidases_S8_S53"/>
    <property type="match status" value="1"/>
</dbReference>
<evidence type="ECO:0000313" key="8">
    <source>
        <dbReference type="EMBL" id="RGP78854.1"/>
    </source>
</evidence>
<dbReference type="PROSITE" id="PS51892">
    <property type="entry name" value="SUBTILASE"/>
    <property type="match status" value="1"/>
</dbReference>
<dbReference type="InterPro" id="IPR000209">
    <property type="entry name" value="Peptidase_S8/S53_dom"/>
</dbReference>
<feature type="active site" description="Charge relay system" evidence="5">
    <location>
        <position position="593"/>
    </location>
</feature>
<evidence type="ECO:0000256" key="1">
    <source>
        <dbReference type="ARBA" id="ARBA00011073"/>
    </source>
</evidence>
<dbReference type="InterPro" id="IPR050131">
    <property type="entry name" value="Peptidase_S8_subtilisin-like"/>
</dbReference>
<feature type="active site" description="Charge relay system" evidence="5">
    <location>
        <position position="555"/>
    </location>
</feature>
<comment type="similarity">
    <text evidence="1 5">Belongs to the peptidase S8 family.</text>
</comment>
<dbReference type="Proteomes" id="UP000266234">
    <property type="component" value="Unassembled WGS sequence"/>
</dbReference>